<dbReference type="InterPro" id="IPR031316">
    <property type="entry name" value="FlgM_C"/>
</dbReference>
<evidence type="ECO:0000256" key="3">
    <source>
        <dbReference type="ARBA" id="ARBA00022491"/>
    </source>
</evidence>
<organism evidence="11 12">
    <name type="scientific">Koribacter versatilis (strain Ellin345)</name>
    <dbReference type="NCBI Taxonomy" id="204669"/>
    <lineage>
        <taxon>Bacteria</taxon>
        <taxon>Pseudomonadati</taxon>
        <taxon>Acidobacteriota</taxon>
        <taxon>Terriglobia</taxon>
        <taxon>Terriglobales</taxon>
        <taxon>Candidatus Korobacteraceae</taxon>
        <taxon>Candidatus Korobacter</taxon>
    </lineage>
</organism>
<dbReference type="SUPFAM" id="SSF101498">
    <property type="entry name" value="Anti-sigma factor FlgM"/>
    <property type="match status" value="1"/>
</dbReference>
<dbReference type="EnsemblBacteria" id="ABF41929">
    <property type="protein sequence ID" value="ABF41929"/>
    <property type="gene ID" value="Acid345_2928"/>
</dbReference>
<evidence type="ECO:0000256" key="8">
    <source>
        <dbReference type="ARBA" id="ARBA00030117"/>
    </source>
</evidence>
<evidence type="ECO:0000313" key="11">
    <source>
        <dbReference type="EMBL" id="ABF41929.1"/>
    </source>
</evidence>
<comment type="function">
    <text evidence="7">Responsible for the coupling of flagellin expression to flagellar assembly by preventing expression of the flagellin genes when a component of the middle class of proteins is defective. It negatively regulates flagellar genes by inhibiting the activity of FliA by directly binding to FliA.</text>
</comment>
<keyword evidence="5" id="KW-0805">Transcription regulation</keyword>
<comment type="similarity">
    <text evidence="1">Belongs to the FlgM family.</text>
</comment>
<dbReference type="EMBL" id="CP000360">
    <property type="protein sequence ID" value="ABF41929.1"/>
    <property type="molecule type" value="Genomic_DNA"/>
</dbReference>
<accession>Q1IMH1</accession>
<dbReference type="InterPro" id="IPR007412">
    <property type="entry name" value="FlgM"/>
</dbReference>
<dbReference type="Proteomes" id="UP000002432">
    <property type="component" value="Chromosome"/>
</dbReference>
<keyword evidence="3" id="KW-0678">Repressor</keyword>
<dbReference type="KEGG" id="aba:Acid345_2928"/>
<dbReference type="HOGENOM" id="CLU_2142589_0_0_0"/>
<dbReference type="NCBIfam" id="TIGR03824">
    <property type="entry name" value="FlgM_jcvi"/>
    <property type="match status" value="1"/>
</dbReference>
<dbReference type="InterPro" id="IPR035890">
    <property type="entry name" value="Anti-sigma-28_factor_FlgM_sf"/>
</dbReference>
<name>Q1IMH1_KORVE</name>
<gene>
    <name evidence="11" type="ordered locus">Acid345_2928</name>
</gene>
<evidence type="ECO:0000256" key="5">
    <source>
        <dbReference type="ARBA" id="ARBA00023015"/>
    </source>
</evidence>
<protein>
    <recommendedName>
        <fullName evidence="2">Negative regulator of flagellin synthesis</fullName>
    </recommendedName>
    <alternativeName>
        <fullName evidence="8">Anti-sigma-28 factor</fullName>
    </alternativeName>
</protein>
<evidence type="ECO:0000256" key="9">
    <source>
        <dbReference type="SAM" id="MobiDB-lite"/>
    </source>
</evidence>
<reference evidence="11 12" key="1">
    <citation type="journal article" date="2009" name="Appl. Environ. Microbiol.">
        <title>Three genomes from the phylum Acidobacteria provide insight into the lifestyles of these microorganisms in soils.</title>
        <authorList>
            <person name="Ward N.L."/>
            <person name="Challacombe J.F."/>
            <person name="Janssen P.H."/>
            <person name="Henrissat B."/>
            <person name="Coutinho P.M."/>
            <person name="Wu M."/>
            <person name="Xie G."/>
            <person name="Haft D.H."/>
            <person name="Sait M."/>
            <person name="Badger J."/>
            <person name="Barabote R.D."/>
            <person name="Bradley B."/>
            <person name="Brettin T.S."/>
            <person name="Brinkac L.M."/>
            <person name="Bruce D."/>
            <person name="Creasy T."/>
            <person name="Daugherty S.C."/>
            <person name="Davidsen T.M."/>
            <person name="DeBoy R.T."/>
            <person name="Detter J.C."/>
            <person name="Dodson R.J."/>
            <person name="Durkin A.S."/>
            <person name="Ganapathy A."/>
            <person name="Gwinn-Giglio M."/>
            <person name="Han C.S."/>
            <person name="Khouri H."/>
            <person name="Kiss H."/>
            <person name="Kothari S.P."/>
            <person name="Madupu R."/>
            <person name="Nelson K.E."/>
            <person name="Nelson W.C."/>
            <person name="Paulsen I."/>
            <person name="Penn K."/>
            <person name="Ren Q."/>
            <person name="Rosovitz M.J."/>
            <person name="Selengut J.D."/>
            <person name="Shrivastava S."/>
            <person name="Sullivan S.A."/>
            <person name="Tapia R."/>
            <person name="Thompson L.S."/>
            <person name="Watkins K.L."/>
            <person name="Yang Q."/>
            <person name="Yu C."/>
            <person name="Zafar N."/>
            <person name="Zhou L."/>
            <person name="Kuske C.R."/>
        </authorList>
    </citation>
    <scope>NUCLEOTIDE SEQUENCE [LARGE SCALE GENOMIC DNA]</scope>
    <source>
        <strain evidence="11 12">Ellin345</strain>
    </source>
</reference>
<sequence>MRDDTRFTMKVDIGNVWNAVDAVQQSSADSVRNPGRERDNRIGEDDAHLSQIAVLAGTLHQSLDGVSETRQARVDELRQKVQQGSYQVSSEQIANALRDDLAGMDRIYKGRR</sequence>
<dbReference type="AlphaFoldDB" id="Q1IMH1"/>
<evidence type="ECO:0000256" key="7">
    <source>
        <dbReference type="ARBA" id="ARBA00024739"/>
    </source>
</evidence>
<keyword evidence="12" id="KW-1185">Reference proteome</keyword>
<dbReference type="STRING" id="204669.Acid345_2928"/>
<dbReference type="GO" id="GO:0044781">
    <property type="term" value="P:bacterial-type flagellum organization"/>
    <property type="evidence" value="ECO:0007669"/>
    <property type="project" value="UniProtKB-KW"/>
</dbReference>
<keyword evidence="6" id="KW-0804">Transcription</keyword>
<dbReference type="GO" id="GO:0045892">
    <property type="term" value="P:negative regulation of DNA-templated transcription"/>
    <property type="evidence" value="ECO:0007669"/>
    <property type="project" value="InterPro"/>
</dbReference>
<feature type="compositionally biased region" description="Basic and acidic residues" evidence="9">
    <location>
        <begin position="34"/>
        <end position="45"/>
    </location>
</feature>
<evidence type="ECO:0000256" key="4">
    <source>
        <dbReference type="ARBA" id="ARBA00022795"/>
    </source>
</evidence>
<evidence type="ECO:0000256" key="6">
    <source>
        <dbReference type="ARBA" id="ARBA00023163"/>
    </source>
</evidence>
<dbReference type="Pfam" id="PF04316">
    <property type="entry name" value="FlgM"/>
    <property type="match status" value="1"/>
</dbReference>
<evidence type="ECO:0000313" key="12">
    <source>
        <dbReference type="Proteomes" id="UP000002432"/>
    </source>
</evidence>
<evidence type="ECO:0000256" key="1">
    <source>
        <dbReference type="ARBA" id="ARBA00005322"/>
    </source>
</evidence>
<feature type="domain" description="Anti-sigma-28 factor FlgM C-terminal" evidence="10">
    <location>
        <begin position="45"/>
        <end position="97"/>
    </location>
</feature>
<feature type="region of interest" description="Disordered" evidence="9">
    <location>
        <begin position="25"/>
        <end position="45"/>
    </location>
</feature>
<evidence type="ECO:0000256" key="2">
    <source>
        <dbReference type="ARBA" id="ARBA00017823"/>
    </source>
</evidence>
<proteinExistence type="inferred from homology"/>
<keyword evidence="4" id="KW-1005">Bacterial flagellum biogenesis</keyword>
<evidence type="ECO:0000259" key="10">
    <source>
        <dbReference type="Pfam" id="PF04316"/>
    </source>
</evidence>